<accession>A0A403N4T3</accession>
<dbReference type="Proteomes" id="UP000885392">
    <property type="component" value="Unassembled WGS sequence"/>
</dbReference>
<reference evidence="1" key="1">
    <citation type="submission" date="2018-10" db="EMBL/GenBank/DDBJ databases">
        <authorList>
            <consortium name="PulseNet: The National Subtyping Network for Foodborne Disease Surveillance"/>
            <person name="Tarr C.L."/>
            <person name="Trees E."/>
            <person name="Katz L.S."/>
            <person name="Carleton-Romer H.A."/>
            <person name="Stroika S."/>
            <person name="Kucerova Z."/>
            <person name="Roache K.F."/>
            <person name="Sabol A.L."/>
            <person name="Besser J."/>
            <person name="Gerner-Smidt P."/>
        </authorList>
    </citation>
    <scope>NUCLEOTIDE SEQUENCE [LARGE SCALE GENOMIC DNA]</scope>
    <source>
        <strain evidence="1">PNUSAS038541</strain>
    </source>
</reference>
<dbReference type="SUPFAM" id="SSF47413">
    <property type="entry name" value="lambda repressor-like DNA-binding domains"/>
    <property type="match status" value="1"/>
</dbReference>
<gene>
    <name evidence="1" type="ORF">EAK82_26660</name>
</gene>
<organism evidence="1">
    <name type="scientific">Salmonella enterica</name>
    <name type="common">Salmonella choleraesuis</name>
    <dbReference type="NCBI Taxonomy" id="28901"/>
    <lineage>
        <taxon>Bacteria</taxon>
        <taxon>Pseudomonadati</taxon>
        <taxon>Pseudomonadota</taxon>
        <taxon>Gammaproteobacteria</taxon>
        <taxon>Enterobacterales</taxon>
        <taxon>Enterobacteriaceae</taxon>
        <taxon>Salmonella</taxon>
    </lineage>
</organism>
<dbReference type="EMBL" id="RVIJ01000057">
    <property type="protein sequence ID" value="MLW03678.1"/>
    <property type="molecule type" value="Genomic_DNA"/>
</dbReference>
<sequence>MNKVIQKAITIAGSQEELARLVGVNQSAVHKWLYGGGIRSQYIAPISRATKGVITTSEILASMDLSNGYNSNESAA</sequence>
<dbReference type="GO" id="GO:0003677">
    <property type="term" value="F:DNA binding"/>
    <property type="evidence" value="ECO:0007669"/>
    <property type="project" value="InterPro"/>
</dbReference>
<dbReference type="RefSeq" id="WP_366548185.1">
    <property type="nucleotide sequence ID" value="NZ_MXMT01000049.1"/>
</dbReference>
<dbReference type="Pfam" id="PF15943">
    <property type="entry name" value="YdaS_toxin"/>
    <property type="match status" value="1"/>
</dbReference>
<dbReference type="Gene3D" id="1.10.260.40">
    <property type="entry name" value="lambda repressor-like DNA-binding domains"/>
    <property type="match status" value="1"/>
</dbReference>
<name>A0A403N4T3_SALER</name>
<protein>
    <submittedName>
        <fullName evidence="1">Toxin-antitoxin system antitoxin</fullName>
    </submittedName>
</protein>
<comment type="caution">
    <text evidence="1">The sequence shown here is derived from an EMBL/GenBank/DDBJ whole genome shotgun (WGS) entry which is preliminary data.</text>
</comment>
<dbReference type="InterPro" id="IPR031856">
    <property type="entry name" value="YdaS_toxin-like"/>
</dbReference>
<dbReference type="InterPro" id="IPR010982">
    <property type="entry name" value="Lambda_DNA-bd_dom_sf"/>
</dbReference>
<proteinExistence type="predicted"/>
<evidence type="ECO:0000313" key="1">
    <source>
        <dbReference type="EMBL" id="MLW03678.1"/>
    </source>
</evidence>
<dbReference type="AlphaFoldDB" id="A0A403N4T3"/>